<organism evidence="1 2">
    <name type="scientific">Mycena rosella</name>
    <name type="common">Pink bonnet</name>
    <name type="synonym">Agaricus rosellus</name>
    <dbReference type="NCBI Taxonomy" id="1033263"/>
    <lineage>
        <taxon>Eukaryota</taxon>
        <taxon>Fungi</taxon>
        <taxon>Dikarya</taxon>
        <taxon>Basidiomycota</taxon>
        <taxon>Agaricomycotina</taxon>
        <taxon>Agaricomycetes</taxon>
        <taxon>Agaricomycetidae</taxon>
        <taxon>Agaricales</taxon>
        <taxon>Marasmiineae</taxon>
        <taxon>Mycenaceae</taxon>
        <taxon>Mycena</taxon>
    </lineage>
</organism>
<evidence type="ECO:0000313" key="1">
    <source>
        <dbReference type="EMBL" id="KAJ7691297.1"/>
    </source>
</evidence>
<reference evidence="1" key="1">
    <citation type="submission" date="2023-03" db="EMBL/GenBank/DDBJ databases">
        <title>Massive genome expansion in bonnet fungi (Mycena s.s.) driven by repeated elements and novel gene families across ecological guilds.</title>
        <authorList>
            <consortium name="Lawrence Berkeley National Laboratory"/>
            <person name="Harder C.B."/>
            <person name="Miyauchi S."/>
            <person name="Viragh M."/>
            <person name="Kuo A."/>
            <person name="Thoen E."/>
            <person name="Andreopoulos B."/>
            <person name="Lu D."/>
            <person name="Skrede I."/>
            <person name="Drula E."/>
            <person name="Henrissat B."/>
            <person name="Morin E."/>
            <person name="Kohler A."/>
            <person name="Barry K."/>
            <person name="LaButti K."/>
            <person name="Morin E."/>
            <person name="Salamov A."/>
            <person name="Lipzen A."/>
            <person name="Mereny Z."/>
            <person name="Hegedus B."/>
            <person name="Baldrian P."/>
            <person name="Stursova M."/>
            <person name="Weitz H."/>
            <person name="Taylor A."/>
            <person name="Grigoriev I.V."/>
            <person name="Nagy L.G."/>
            <person name="Martin F."/>
            <person name="Kauserud H."/>
        </authorList>
    </citation>
    <scope>NUCLEOTIDE SEQUENCE</scope>
    <source>
        <strain evidence="1">CBHHK067</strain>
    </source>
</reference>
<keyword evidence="2" id="KW-1185">Reference proteome</keyword>
<dbReference type="Gene3D" id="3.80.10.10">
    <property type="entry name" value="Ribonuclease Inhibitor"/>
    <property type="match status" value="1"/>
</dbReference>
<sequence>MFDNALLSRIHRCPNLTSAEVILEHGYKNGHRVAQSAGRCLFTHLPLWASDAPSLSHLDLTFINSGSIRADLILDIASCIPSLEYLGIYGCSAGIESDAVSPPLPPPVTLRTLNITLDSGIARLLLQLLARPRVPHLQSLSVPMLWCDTEEDLHGVLESYLQHAGGRLESLTLPVHSVQGVSRSLLLVPKLRDLVLYIPNPCCAPLVLLAVPISMLDTISLCLQREVHNNAIVHSPRDSWMTPRAIL</sequence>
<proteinExistence type="predicted"/>
<dbReference type="EMBL" id="JARKIE010000059">
    <property type="protein sequence ID" value="KAJ7691297.1"/>
    <property type="molecule type" value="Genomic_DNA"/>
</dbReference>
<dbReference type="SUPFAM" id="SSF52047">
    <property type="entry name" value="RNI-like"/>
    <property type="match status" value="1"/>
</dbReference>
<comment type="caution">
    <text evidence="1">The sequence shown here is derived from an EMBL/GenBank/DDBJ whole genome shotgun (WGS) entry which is preliminary data.</text>
</comment>
<dbReference type="Proteomes" id="UP001221757">
    <property type="component" value="Unassembled WGS sequence"/>
</dbReference>
<protein>
    <submittedName>
        <fullName evidence="1">Uncharacterized protein</fullName>
    </submittedName>
</protein>
<name>A0AAD7DGS8_MYCRO</name>
<gene>
    <name evidence="1" type="ORF">B0H17DRAFT_565233</name>
</gene>
<evidence type="ECO:0000313" key="2">
    <source>
        <dbReference type="Proteomes" id="UP001221757"/>
    </source>
</evidence>
<dbReference type="AlphaFoldDB" id="A0AAD7DGS8"/>
<dbReference type="InterPro" id="IPR032675">
    <property type="entry name" value="LRR_dom_sf"/>
</dbReference>
<accession>A0AAD7DGS8</accession>